<dbReference type="HOGENOM" id="CLU_2537881_0_0_9"/>
<gene>
    <name evidence="1" type="ordered locus">Hore_15610</name>
</gene>
<dbReference type="AlphaFoldDB" id="B8CYE1"/>
<protein>
    <submittedName>
        <fullName evidence="1">Uncharacterized protein</fullName>
    </submittedName>
</protein>
<dbReference type="KEGG" id="hor:Hore_15610"/>
<evidence type="ECO:0000313" key="2">
    <source>
        <dbReference type="Proteomes" id="UP000000719"/>
    </source>
</evidence>
<reference evidence="1 2" key="1">
    <citation type="journal article" date="2009" name="PLoS ONE">
        <title>Genome analysis of the anaerobic thermohalophilic bacterium Halothermothrix orenii.</title>
        <authorList>
            <person name="Mavromatis K."/>
            <person name="Ivanova N."/>
            <person name="Anderson I."/>
            <person name="Lykidis A."/>
            <person name="Hooper S.D."/>
            <person name="Sun H."/>
            <person name="Kunin V."/>
            <person name="Lapidus A."/>
            <person name="Hugenholtz P."/>
            <person name="Patel B."/>
            <person name="Kyrpides N.C."/>
        </authorList>
    </citation>
    <scope>NUCLEOTIDE SEQUENCE [LARGE SCALE GENOMIC DNA]</scope>
    <source>
        <strain evidence="2">H 168 / OCM 544 / DSM 9562</strain>
    </source>
</reference>
<accession>B8CYE1</accession>
<dbReference type="EMBL" id="CP001098">
    <property type="protein sequence ID" value="ACL70310.1"/>
    <property type="molecule type" value="Genomic_DNA"/>
</dbReference>
<organism evidence="1 2">
    <name type="scientific">Halothermothrix orenii (strain H 168 / OCM 544 / DSM 9562)</name>
    <dbReference type="NCBI Taxonomy" id="373903"/>
    <lineage>
        <taxon>Bacteria</taxon>
        <taxon>Bacillati</taxon>
        <taxon>Bacillota</taxon>
        <taxon>Clostridia</taxon>
        <taxon>Halanaerobiales</taxon>
        <taxon>Halothermotrichaceae</taxon>
        <taxon>Halothermothrix</taxon>
    </lineage>
</organism>
<name>B8CYE1_HALOH</name>
<keyword evidence="2" id="KW-1185">Reference proteome</keyword>
<proteinExistence type="predicted"/>
<dbReference type="RefSeq" id="WP_012636493.1">
    <property type="nucleotide sequence ID" value="NC_011899.1"/>
</dbReference>
<dbReference type="STRING" id="373903.Hore_15610"/>
<dbReference type="Proteomes" id="UP000000719">
    <property type="component" value="Chromosome"/>
</dbReference>
<evidence type="ECO:0000313" key="1">
    <source>
        <dbReference type="EMBL" id="ACL70310.1"/>
    </source>
</evidence>
<sequence>MNSYFSSELDSGWGVFIRKPRVIKARQMNEYFEVTTSEGILKGKPGDYLIIEEGGELNLCREEKFKKNYVKYSRKDKKDDKET</sequence>